<organism evidence="6 7">
    <name type="scientific">Caballeronia choica</name>
    <dbReference type="NCBI Taxonomy" id="326476"/>
    <lineage>
        <taxon>Bacteria</taxon>
        <taxon>Pseudomonadati</taxon>
        <taxon>Pseudomonadota</taxon>
        <taxon>Betaproteobacteria</taxon>
        <taxon>Burkholderiales</taxon>
        <taxon>Burkholderiaceae</taxon>
        <taxon>Caballeronia</taxon>
    </lineage>
</organism>
<keyword evidence="2" id="KW-0285">Flavoprotein</keyword>
<dbReference type="RefSeq" id="WP_087642627.1">
    <property type="nucleotide sequence ID" value="NZ_FCON02000002.1"/>
</dbReference>
<dbReference type="EMBL" id="FCON02000002">
    <property type="protein sequence ID" value="SAL15311.1"/>
    <property type="molecule type" value="Genomic_DNA"/>
</dbReference>
<evidence type="ECO:0000259" key="5">
    <source>
        <dbReference type="SMART" id="SM00903"/>
    </source>
</evidence>
<comment type="cofactor">
    <cofactor evidence="1">
        <name>FMN</name>
        <dbReference type="ChEBI" id="CHEBI:58210"/>
    </cofactor>
</comment>
<name>A0A158F6H8_9BURK</name>
<dbReference type="SUPFAM" id="SSF50475">
    <property type="entry name" value="FMN-binding split barrel"/>
    <property type="match status" value="1"/>
</dbReference>
<gene>
    <name evidence="6" type="ORF">AWB68_00338</name>
</gene>
<dbReference type="InterPro" id="IPR002563">
    <property type="entry name" value="Flavin_Rdtase-like_dom"/>
</dbReference>
<dbReference type="OrthoDB" id="5946411at2"/>
<dbReference type="Proteomes" id="UP000054770">
    <property type="component" value="Unassembled WGS sequence"/>
</dbReference>
<evidence type="ECO:0000313" key="7">
    <source>
        <dbReference type="Proteomes" id="UP000054770"/>
    </source>
</evidence>
<keyword evidence="3" id="KW-0288">FMN</keyword>
<proteinExistence type="inferred from homology"/>
<evidence type="ECO:0000256" key="2">
    <source>
        <dbReference type="ARBA" id="ARBA00022630"/>
    </source>
</evidence>
<evidence type="ECO:0000256" key="4">
    <source>
        <dbReference type="ARBA" id="ARBA00038054"/>
    </source>
</evidence>
<reference evidence="6" key="1">
    <citation type="submission" date="2016-01" db="EMBL/GenBank/DDBJ databases">
        <authorList>
            <person name="Peeters C."/>
        </authorList>
    </citation>
    <scope>NUCLEOTIDE SEQUENCE [LARGE SCALE GENOMIC DNA]</scope>
    <source>
        <strain evidence="6">LMG 22940</strain>
    </source>
</reference>
<dbReference type="PANTHER" id="PTHR33798:SF5">
    <property type="entry name" value="FLAVIN REDUCTASE LIKE DOMAIN-CONTAINING PROTEIN"/>
    <property type="match status" value="1"/>
</dbReference>
<comment type="similarity">
    <text evidence="4">Belongs to the flavoredoxin family.</text>
</comment>
<evidence type="ECO:0000313" key="6">
    <source>
        <dbReference type="EMBL" id="SAL15311.1"/>
    </source>
</evidence>
<comment type="caution">
    <text evidence="6">The sequence shown here is derived from an EMBL/GenBank/DDBJ whole genome shotgun (WGS) entry which is preliminary data.</text>
</comment>
<dbReference type="Pfam" id="PF01613">
    <property type="entry name" value="Flavin_Reduct"/>
    <property type="match status" value="1"/>
</dbReference>
<dbReference type="InterPro" id="IPR012349">
    <property type="entry name" value="Split_barrel_FMN-bd"/>
</dbReference>
<dbReference type="SMART" id="SM00903">
    <property type="entry name" value="Flavin_Reduct"/>
    <property type="match status" value="1"/>
</dbReference>
<feature type="domain" description="Flavin reductase like" evidence="5">
    <location>
        <begin position="19"/>
        <end position="173"/>
    </location>
</feature>
<sequence>MYFDFAKHTPHERYKLLSSTVTPRPIAWVSTMDANGQPNAAPFSFFNVFAEDPATLGFAINHRSDTDRKDTGENVRLQNEFVVNLVTSDTVERMNITAIEFGPEVDEFVAAGLTPAASTLIRTPRIAQSSVSFECTLMQIVPLGTRRSLVIGEVLAMHISDHAVLDAGRCLIDTPQLQLVGRMHGHHYVRTNEIFNMPTIPVATWESKTASE</sequence>
<accession>A0A158F6H8</accession>
<evidence type="ECO:0000256" key="3">
    <source>
        <dbReference type="ARBA" id="ARBA00022643"/>
    </source>
</evidence>
<dbReference type="AlphaFoldDB" id="A0A158F6H8"/>
<dbReference type="Gene3D" id="2.30.110.10">
    <property type="entry name" value="Electron Transport, Fmn-binding Protein, Chain A"/>
    <property type="match status" value="1"/>
</dbReference>
<dbReference type="PANTHER" id="PTHR33798">
    <property type="entry name" value="FLAVOPROTEIN OXYGENASE"/>
    <property type="match status" value="1"/>
</dbReference>
<dbReference type="GO" id="GO:0016646">
    <property type="term" value="F:oxidoreductase activity, acting on the CH-NH group of donors, NAD or NADP as acceptor"/>
    <property type="evidence" value="ECO:0007669"/>
    <property type="project" value="UniProtKB-ARBA"/>
</dbReference>
<evidence type="ECO:0000256" key="1">
    <source>
        <dbReference type="ARBA" id="ARBA00001917"/>
    </source>
</evidence>
<dbReference type="GO" id="GO:0010181">
    <property type="term" value="F:FMN binding"/>
    <property type="evidence" value="ECO:0007669"/>
    <property type="project" value="InterPro"/>
</dbReference>
<protein>
    <submittedName>
        <fullName evidence="6">Asp/Glu/hydantoin racemase</fullName>
    </submittedName>
</protein>
<keyword evidence="7" id="KW-1185">Reference proteome</keyword>